<evidence type="ECO:0000256" key="6">
    <source>
        <dbReference type="ARBA" id="ARBA00022832"/>
    </source>
</evidence>
<comment type="caution">
    <text evidence="15">The sequence shown here is derived from an EMBL/GenBank/DDBJ whole genome shotgun (WGS) entry which is preliminary data.</text>
</comment>
<evidence type="ECO:0000259" key="13">
    <source>
        <dbReference type="Pfam" id="PF08541"/>
    </source>
</evidence>
<keyword evidence="12" id="KW-0963">Cytoplasm</keyword>
<evidence type="ECO:0000256" key="5">
    <source>
        <dbReference type="ARBA" id="ARBA00022679"/>
    </source>
</evidence>
<evidence type="ECO:0000256" key="2">
    <source>
        <dbReference type="ARBA" id="ARBA00008642"/>
    </source>
</evidence>
<dbReference type="InterPro" id="IPR016039">
    <property type="entry name" value="Thiolase-like"/>
</dbReference>
<comment type="subcellular location">
    <subcellularLocation>
        <location evidence="12">Cytoplasm</location>
    </subcellularLocation>
</comment>
<keyword evidence="4 12" id="KW-0444">Lipid biosynthesis</keyword>
<evidence type="ECO:0000256" key="10">
    <source>
        <dbReference type="ARBA" id="ARBA00023315"/>
    </source>
</evidence>
<feature type="active site" evidence="12">
    <location>
        <position position="275"/>
    </location>
</feature>
<gene>
    <name evidence="12" type="primary">fabH</name>
    <name evidence="15" type="ORF">C8D86_10614</name>
</gene>
<evidence type="ECO:0000259" key="14">
    <source>
        <dbReference type="Pfam" id="PF08545"/>
    </source>
</evidence>
<dbReference type="AlphaFoldDB" id="A0A370GRQ9"/>
<dbReference type="GO" id="GO:0006633">
    <property type="term" value="P:fatty acid biosynthetic process"/>
    <property type="evidence" value="ECO:0007669"/>
    <property type="project" value="UniProtKB-UniRule"/>
</dbReference>
<evidence type="ECO:0000256" key="11">
    <source>
        <dbReference type="ARBA" id="ARBA00051096"/>
    </source>
</evidence>
<feature type="domain" description="Beta-ketoacyl-[acyl-carrier-protein] synthase III N-terminal" evidence="14">
    <location>
        <begin position="107"/>
        <end position="185"/>
    </location>
</feature>
<dbReference type="Gene3D" id="3.40.47.10">
    <property type="match status" value="1"/>
</dbReference>
<dbReference type="PANTHER" id="PTHR43091">
    <property type="entry name" value="3-OXOACYL-[ACYL-CARRIER-PROTEIN] SYNTHASE"/>
    <property type="match status" value="1"/>
</dbReference>
<comment type="subunit">
    <text evidence="12">Homodimer.</text>
</comment>
<evidence type="ECO:0000256" key="7">
    <source>
        <dbReference type="ARBA" id="ARBA00023098"/>
    </source>
</evidence>
<comment type="catalytic activity">
    <reaction evidence="11">
        <text>malonyl-[ACP] + acetyl-CoA + H(+) = 3-oxobutanoyl-[ACP] + CO2 + CoA</text>
        <dbReference type="Rhea" id="RHEA:12080"/>
        <dbReference type="Rhea" id="RHEA-COMP:9623"/>
        <dbReference type="Rhea" id="RHEA-COMP:9625"/>
        <dbReference type="ChEBI" id="CHEBI:15378"/>
        <dbReference type="ChEBI" id="CHEBI:16526"/>
        <dbReference type="ChEBI" id="CHEBI:57287"/>
        <dbReference type="ChEBI" id="CHEBI:57288"/>
        <dbReference type="ChEBI" id="CHEBI:78449"/>
        <dbReference type="ChEBI" id="CHEBI:78450"/>
        <dbReference type="EC" id="2.3.1.180"/>
    </reaction>
    <physiologicalReaction direction="left-to-right" evidence="11">
        <dbReference type="Rhea" id="RHEA:12081"/>
    </physiologicalReaction>
</comment>
<dbReference type="SUPFAM" id="SSF53901">
    <property type="entry name" value="Thiolase-like"/>
    <property type="match status" value="1"/>
</dbReference>
<evidence type="ECO:0000256" key="9">
    <source>
        <dbReference type="ARBA" id="ARBA00023268"/>
    </source>
</evidence>
<evidence type="ECO:0000256" key="3">
    <source>
        <dbReference type="ARBA" id="ARBA00012333"/>
    </source>
</evidence>
<feature type="domain" description="Beta-ketoacyl-[acyl-carrier-protein] synthase III C-terminal" evidence="13">
    <location>
        <begin position="229"/>
        <end position="318"/>
    </location>
</feature>
<dbReference type="GO" id="GO:0004315">
    <property type="term" value="F:3-oxoacyl-[acyl-carrier-protein] synthase activity"/>
    <property type="evidence" value="ECO:0007669"/>
    <property type="project" value="InterPro"/>
</dbReference>
<sequence>MTYSKILGTGSYLPEKVLTNHDMEKMVDTTNEWIVERTGIKERHIAADDENAVTMADQAARAALAAAGLQPHDVEMIIVASTTPYMVFPSTACLLQERFGIAGCPAFDLNATACAGFMYGFSIADQFIRTGTIKNALVIGSEIMSRVVDWNDRSTCVLFGDGAGAVVLGKSEEPGILSTHLHADGTHKDVLYLPLGTRKTPNLESVKMLGNPLFKLAVNILGDLFDETLAANGLQKSDVDWLVPHQANMRIIQAMAKKLNLPMERVAITLDKQGNTSSASIPLALDQAVRDGRIKRGQMLMMEGFGGGLAWGSALVKY</sequence>
<dbReference type="Proteomes" id="UP000254720">
    <property type="component" value="Unassembled WGS sequence"/>
</dbReference>
<comment type="function">
    <text evidence="12">Catalyzes the condensation reaction of fatty acid synthesis by the addition to an acyl acceptor of two carbons from malonyl-ACP. Catalyzes the first condensation reaction which initiates fatty acid synthesis and may therefore play a role in governing the total rate of fatty acid production. Possesses both acetoacetyl-ACP synthase and acetyl transacylase activities. Its substrate specificity determines the biosynthesis of branched-chain and/or straight-chain of fatty acids.</text>
</comment>
<evidence type="ECO:0000313" key="15">
    <source>
        <dbReference type="EMBL" id="RDI46010.1"/>
    </source>
</evidence>
<evidence type="ECO:0000256" key="12">
    <source>
        <dbReference type="HAMAP-Rule" id="MF_01815"/>
    </source>
</evidence>
<name>A0A370GRQ9_9COXI</name>
<reference evidence="15 16" key="1">
    <citation type="submission" date="2018-07" db="EMBL/GenBank/DDBJ databases">
        <title>Genomic Encyclopedia of Type Strains, Phase IV (KMG-IV): sequencing the most valuable type-strain genomes for metagenomic binning, comparative biology and taxonomic classification.</title>
        <authorList>
            <person name="Goeker M."/>
        </authorList>
    </citation>
    <scope>NUCLEOTIDE SEQUENCE [LARGE SCALE GENOMIC DNA]</scope>
    <source>
        <strain evidence="15 16">DSM 16500</strain>
    </source>
</reference>
<keyword evidence="6 12" id="KW-0276">Fatty acid metabolism</keyword>
<evidence type="ECO:0000256" key="4">
    <source>
        <dbReference type="ARBA" id="ARBA00022516"/>
    </source>
</evidence>
<protein>
    <recommendedName>
        <fullName evidence="3 12">Beta-ketoacyl-[acyl-carrier-protein] synthase III</fullName>
        <shortName evidence="12">Beta-ketoacyl-ACP synthase III</shortName>
        <shortName evidence="12">KAS III</shortName>
        <ecNumber evidence="3 12">2.3.1.180</ecNumber>
    </recommendedName>
    <alternativeName>
        <fullName evidence="12">3-oxoacyl-[acyl-carrier-protein] synthase 3</fullName>
    </alternativeName>
    <alternativeName>
        <fullName evidence="12">3-oxoacyl-[acyl-carrier-protein] synthase III</fullName>
    </alternativeName>
</protein>
<dbReference type="Pfam" id="PF08541">
    <property type="entry name" value="ACP_syn_III_C"/>
    <property type="match status" value="1"/>
</dbReference>
<keyword evidence="16" id="KW-1185">Reference proteome</keyword>
<feature type="region of interest" description="ACP-binding" evidence="12">
    <location>
        <begin position="246"/>
        <end position="250"/>
    </location>
</feature>
<organism evidence="15 16">
    <name type="scientific">Aquicella lusitana</name>
    <dbReference type="NCBI Taxonomy" id="254246"/>
    <lineage>
        <taxon>Bacteria</taxon>
        <taxon>Pseudomonadati</taxon>
        <taxon>Pseudomonadota</taxon>
        <taxon>Gammaproteobacteria</taxon>
        <taxon>Legionellales</taxon>
        <taxon>Coxiellaceae</taxon>
        <taxon>Aquicella</taxon>
    </lineage>
</organism>
<comment type="domain">
    <text evidence="12">The last Arg residue of the ACP-binding site is essential for the weak association between ACP/AcpP and FabH.</text>
</comment>
<dbReference type="PANTHER" id="PTHR43091:SF1">
    <property type="entry name" value="BETA-KETOACYL-[ACYL-CARRIER-PROTEIN] SYNTHASE III, CHLOROPLASTIC"/>
    <property type="match status" value="1"/>
</dbReference>
<keyword evidence="7 12" id="KW-0443">Lipid metabolism</keyword>
<dbReference type="Pfam" id="PF08545">
    <property type="entry name" value="ACP_syn_III"/>
    <property type="match status" value="1"/>
</dbReference>
<evidence type="ECO:0000313" key="16">
    <source>
        <dbReference type="Proteomes" id="UP000254720"/>
    </source>
</evidence>
<dbReference type="EC" id="2.3.1.180" evidence="3 12"/>
<dbReference type="GO" id="GO:0033818">
    <property type="term" value="F:beta-ketoacyl-acyl-carrier-protein synthase III activity"/>
    <property type="evidence" value="ECO:0007669"/>
    <property type="project" value="UniProtKB-UniRule"/>
</dbReference>
<dbReference type="FunFam" id="3.40.47.10:FF:000004">
    <property type="entry name" value="3-oxoacyl-[acyl-carrier-protein] synthase 3"/>
    <property type="match status" value="1"/>
</dbReference>
<dbReference type="OrthoDB" id="9815506at2"/>
<dbReference type="InterPro" id="IPR004655">
    <property type="entry name" value="FabH"/>
</dbReference>
<keyword evidence="9 12" id="KW-0511">Multifunctional enzyme</keyword>
<dbReference type="RefSeq" id="WP_114833909.1">
    <property type="nucleotide sequence ID" value="NZ_LR699114.1"/>
</dbReference>
<proteinExistence type="inferred from homology"/>
<dbReference type="NCBIfam" id="TIGR00747">
    <property type="entry name" value="fabH"/>
    <property type="match status" value="1"/>
</dbReference>
<dbReference type="NCBIfam" id="NF006829">
    <property type="entry name" value="PRK09352.1"/>
    <property type="match status" value="1"/>
</dbReference>
<evidence type="ECO:0000256" key="8">
    <source>
        <dbReference type="ARBA" id="ARBA00023160"/>
    </source>
</evidence>
<dbReference type="InterPro" id="IPR013751">
    <property type="entry name" value="ACP_syn_III_N"/>
</dbReference>
<dbReference type="InterPro" id="IPR013747">
    <property type="entry name" value="ACP_syn_III_C"/>
</dbReference>
<feature type="active site" evidence="12">
    <location>
        <position position="245"/>
    </location>
</feature>
<dbReference type="UniPathway" id="UPA00094"/>
<comment type="pathway">
    <text evidence="1 12">Lipid metabolism; fatty acid biosynthesis.</text>
</comment>
<dbReference type="CDD" id="cd00830">
    <property type="entry name" value="KAS_III"/>
    <property type="match status" value="1"/>
</dbReference>
<keyword evidence="10 12" id="KW-0012">Acyltransferase</keyword>
<keyword evidence="8 12" id="KW-0275">Fatty acid biosynthesis</keyword>
<dbReference type="GO" id="GO:0005737">
    <property type="term" value="C:cytoplasm"/>
    <property type="evidence" value="ECO:0007669"/>
    <property type="project" value="UniProtKB-SubCell"/>
</dbReference>
<feature type="active site" evidence="12">
    <location>
        <position position="114"/>
    </location>
</feature>
<dbReference type="HAMAP" id="MF_01815">
    <property type="entry name" value="FabH"/>
    <property type="match status" value="1"/>
</dbReference>
<dbReference type="EMBL" id="QQAX01000006">
    <property type="protein sequence ID" value="RDI46010.1"/>
    <property type="molecule type" value="Genomic_DNA"/>
</dbReference>
<keyword evidence="5 12" id="KW-0808">Transferase</keyword>
<accession>A0A370GRQ9</accession>
<evidence type="ECO:0000256" key="1">
    <source>
        <dbReference type="ARBA" id="ARBA00005194"/>
    </source>
</evidence>
<comment type="similarity">
    <text evidence="2 12">Belongs to the thiolase-like superfamily. FabH family.</text>
</comment>